<comment type="caution">
    <text evidence="3">The sequence shown here is derived from an EMBL/GenBank/DDBJ whole genome shotgun (WGS) entry which is preliminary data.</text>
</comment>
<dbReference type="PROSITE" id="PS00073">
    <property type="entry name" value="ACYL_COA_DH_2"/>
    <property type="match status" value="1"/>
</dbReference>
<dbReference type="EMBL" id="AUZX01007681">
    <property type="protein sequence ID" value="EQD58464.1"/>
    <property type="molecule type" value="Genomic_DNA"/>
</dbReference>
<reference evidence="3" key="1">
    <citation type="submission" date="2013-08" db="EMBL/GenBank/DDBJ databases">
        <authorList>
            <person name="Mendez C."/>
            <person name="Richter M."/>
            <person name="Ferrer M."/>
            <person name="Sanchez J."/>
        </authorList>
    </citation>
    <scope>NUCLEOTIDE SEQUENCE</scope>
</reference>
<dbReference type="InterPro" id="IPR052904">
    <property type="entry name" value="Acyl-CoA_dehydrogenase-like"/>
</dbReference>
<gene>
    <name evidence="3" type="ORF">B1A_10777</name>
</gene>
<protein>
    <submittedName>
        <fullName evidence="3">Acyl-CoA dehydrogenase domain-containing protein</fullName>
    </submittedName>
</protein>
<evidence type="ECO:0000256" key="1">
    <source>
        <dbReference type="ARBA" id="ARBA00022630"/>
    </source>
</evidence>
<dbReference type="Gene3D" id="1.20.140.10">
    <property type="entry name" value="Butyryl-CoA Dehydrogenase, subunit A, domain 3"/>
    <property type="match status" value="1"/>
</dbReference>
<dbReference type="InterPro" id="IPR009075">
    <property type="entry name" value="AcylCo_DH/oxidase_C"/>
</dbReference>
<accession>T1BZJ5</accession>
<dbReference type="InterPro" id="IPR006089">
    <property type="entry name" value="Acyl-CoA_DH_CS"/>
</dbReference>
<keyword evidence="1" id="KW-0285">Flavoprotein</keyword>
<feature type="domain" description="Acyl-CoA dehydrogenase/oxidase C-terminal" evidence="2">
    <location>
        <begin position="18"/>
        <end position="135"/>
    </location>
</feature>
<dbReference type="PANTHER" id="PTHR42707">
    <property type="entry name" value="ACYL-COA DEHYDROGENASE"/>
    <property type="match status" value="1"/>
</dbReference>
<evidence type="ECO:0000313" key="3">
    <source>
        <dbReference type="EMBL" id="EQD58464.1"/>
    </source>
</evidence>
<dbReference type="Pfam" id="PF00441">
    <property type="entry name" value="Acyl-CoA_dh_1"/>
    <property type="match status" value="1"/>
</dbReference>
<organism evidence="3">
    <name type="scientific">mine drainage metagenome</name>
    <dbReference type="NCBI Taxonomy" id="410659"/>
    <lineage>
        <taxon>unclassified sequences</taxon>
        <taxon>metagenomes</taxon>
        <taxon>ecological metagenomes</taxon>
    </lineage>
</organism>
<evidence type="ECO:0000259" key="2">
    <source>
        <dbReference type="Pfam" id="PF00441"/>
    </source>
</evidence>
<dbReference type="GO" id="GO:0003995">
    <property type="term" value="F:acyl-CoA dehydrogenase activity"/>
    <property type="evidence" value="ECO:0007669"/>
    <property type="project" value="InterPro"/>
</dbReference>
<proteinExistence type="predicted"/>
<dbReference type="SUPFAM" id="SSF47203">
    <property type="entry name" value="Acyl-CoA dehydrogenase C-terminal domain-like"/>
    <property type="match status" value="1"/>
</dbReference>
<reference evidence="3" key="2">
    <citation type="journal article" date="2014" name="ISME J.">
        <title>Microbial stratification in low pH oxic and suboxic macroscopic growths along an acid mine drainage.</title>
        <authorList>
            <person name="Mendez-Garcia C."/>
            <person name="Mesa V."/>
            <person name="Sprenger R.R."/>
            <person name="Richter M."/>
            <person name="Diez M.S."/>
            <person name="Solano J."/>
            <person name="Bargiela R."/>
            <person name="Golyshina O.V."/>
            <person name="Manteca A."/>
            <person name="Ramos J.L."/>
            <person name="Gallego J.R."/>
            <person name="Llorente I."/>
            <person name="Martins Dos Santos V.A."/>
            <person name="Jensen O.N."/>
            <person name="Pelaez A.I."/>
            <person name="Sanchez J."/>
            <person name="Ferrer M."/>
        </authorList>
    </citation>
    <scope>NUCLEOTIDE SEQUENCE</scope>
</reference>
<feature type="non-terminal residue" evidence="3">
    <location>
        <position position="1"/>
    </location>
</feature>
<sequence length="243" mass="26493">AAHYETVFSFKPCGLHLRRSAFSKKLVEHELMRNVLVDLALESKASTLMALRMAQAADGSGSDEVEAQLKRVGVAISKFLVCKRAPGFVAEAMECLGGSGYVEDSMSARLFRESPLNGIWEGAGNVNALDVRRALAKEPLAGAAVEIELKKGSGSSRVYDAAVASVLDQLKSRTFEEWGTRTFVSDLGVLLQASLMIRFASQAESNAFVKSRLELQSRPLIYGTIDRMEKSDVDEIVEGIFQL</sequence>
<dbReference type="AlphaFoldDB" id="T1BZJ5"/>
<name>T1BZJ5_9ZZZZ</name>
<dbReference type="PANTHER" id="PTHR42707:SF3">
    <property type="entry name" value="ACYL-COA DEHYDROGENASE AIDB-RELATED"/>
    <property type="match status" value="1"/>
</dbReference>
<dbReference type="InterPro" id="IPR036250">
    <property type="entry name" value="AcylCo_DH-like_C"/>
</dbReference>